<dbReference type="Pfam" id="PF00884">
    <property type="entry name" value="Sulfatase"/>
    <property type="match status" value="1"/>
</dbReference>
<evidence type="ECO:0000256" key="4">
    <source>
        <dbReference type="ARBA" id="ARBA00022692"/>
    </source>
</evidence>
<sequence>MRWPAVFAWETFDDLLRKGLKVWLFYLTVLFFFRLFFLGWMQEYMGAGTGAADVLAAVVRGARLSCQTAGALTLVALVPGALAHYLLPRIENVCWKAAAGAELIVISVLYVASFPYYRQFHTNFSQLMFNAANDDVWALFLSLVQEFYLPVRLAGALVLAYVLWRLFTLFVLAWRGPRLAFAARLAWPLRLAVRALALGVCYLIGLLSVFGGSLGWQTAVDWENAGVTRDDFLNEAILDNLQAVHRGYVLQHRMLACNGLDFTVDDIRALAALHAGMEPVSDDLDDYLHHQAAGPAAERPSHVFLILSESYANWPLLEKYKNLHIADGMRAVIAEEDSDYCPTFLPNGASTVSAVTGVVTGFADANLYLTTMPEAFAAPYPTASAPQLAALGYETNFWYAGPATWERIGAFTRAQGFAHFYSRGDFGDVPGSVWGCEDEVLYERVLAGLDDAPSFNVILNASNHSPYDVDVEAKGFDKERTRAALPEAAQGDEALLRELGHYWYADRELARFIHAVKERWPDSLVLVMGDHADRYNIEKTPSTYERYGIPFIVTGRGIHKGTLAPESAGSQIDAVPTLLELIAPKGFSYMSLGTSLTAGNRQGVNYGFFITRHAIGKADTVPLVPEPVDDGPAPELDQQAMQDYINAIRSISWWRAKYGPILDAAKLADR</sequence>
<feature type="transmembrane region" description="Helical" evidence="7">
    <location>
        <begin position="195"/>
        <end position="216"/>
    </location>
</feature>
<evidence type="ECO:0000313" key="10">
    <source>
        <dbReference type="Proteomes" id="UP000543804"/>
    </source>
</evidence>
<keyword evidence="4 7" id="KW-0812">Transmembrane</keyword>
<reference evidence="9 10" key="1">
    <citation type="submission" date="2020-04" db="EMBL/GenBank/DDBJ databases">
        <authorList>
            <person name="Hitch T.C.A."/>
            <person name="Wylensek D."/>
            <person name="Clavel T."/>
        </authorList>
    </citation>
    <scope>NUCLEOTIDE SEQUENCE [LARGE SCALE GENOMIC DNA]</scope>
    <source>
        <strain evidence="9 10">PG-130-P53-12</strain>
    </source>
</reference>
<evidence type="ECO:0000313" key="9">
    <source>
        <dbReference type="EMBL" id="NMD99286.1"/>
    </source>
</evidence>
<feature type="transmembrane region" description="Helical" evidence="7">
    <location>
        <begin position="153"/>
        <end position="174"/>
    </location>
</feature>
<keyword evidence="3" id="KW-1003">Cell membrane</keyword>
<dbReference type="RefSeq" id="WP_170077659.1">
    <property type="nucleotide sequence ID" value="NZ_JABAFA010000025.1"/>
</dbReference>
<dbReference type="CDD" id="cd16015">
    <property type="entry name" value="LTA_synthase"/>
    <property type="match status" value="1"/>
</dbReference>
<evidence type="ECO:0000256" key="2">
    <source>
        <dbReference type="ARBA" id="ARBA00004936"/>
    </source>
</evidence>
<dbReference type="InterPro" id="IPR050448">
    <property type="entry name" value="OpgB/LTA_synthase_biosynth"/>
</dbReference>
<comment type="subcellular location">
    <subcellularLocation>
        <location evidence="1">Cell membrane</location>
        <topology evidence="1">Multi-pass membrane protein</topology>
    </subcellularLocation>
</comment>
<accession>A0A848B735</accession>
<comment type="pathway">
    <text evidence="2">Cell wall biogenesis; lipoteichoic acid biosynthesis.</text>
</comment>
<dbReference type="Gene3D" id="3.40.720.10">
    <property type="entry name" value="Alkaline Phosphatase, subunit A"/>
    <property type="match status" value="1"/>
</dbReference>
<evidence type="ECO:0000256" key="3">
    <source>
        <dbReference type="ARBA" id="ARBA00022475"/>
    </source>
</evidence>
<protein>
    <submittedName>
        <fullName evidence="9">LTA synthase family protein</fullName>
    </submittedName>
</protein>
<gene>
    <name evidence="9" type="ORF">HF878_07370</name>
</gene>
<proteinExistence type="predicted"/>
<evidence type="ECO:0000256" key="5">
    <source>
        <dbReference type="ARBA" id="ARBA00022989"/>
    </source>
</evidence>
<dbReference type="InterPro" id="IPR017850">
    <property type="entry name" value="Alkaline_phosphatase_core_sf"/>
</dbReference>
<feature type="transmembrane region" description="Helical" evidence="7">
    <location>
        <begin position="20"/>
        <end position="37"/>
    </location>
</feature>
<dbReference type="PANTHER" id="PTHR47371:SF3">
    <property type="entry name" value="PHOSPHOGLYCEROL TRANSFERASE I"/>
    <property type="match status" value="1"/>
</dbReference>
<keyword evidence="5 7" id="KW-1133">Transmembrane helix</keyword>
<feature type="transmembrane region" description="Helical" evidence="7">
    <location>
        <begin position="99"/>
        <end position="117"/>
    </location>
</feature>
<keyword evidence="10" id="KW-1185">Reference proteome</keyword>
<comment type="caution">
    <text evidence="9">The sequence shown here is derived from an EMBL/GenBank/DDBJ whole genome shotgun (WGS) entry which is preliminary data.</text>
</comment>
<dbReference type="SUPFAM" id="SSF53649">
    <property type="entry name" value="Alkaline phosphatase-like"/>
    <property type="match status" value="1"/>
</dbReference>
<feature type="domain" description="Sulfatase N-terminal" evidence="8">
    <location>
        <begin position="348"/>
        <end position="581"/>
    </location>
</feature>
<dbReference type="AlphaFoldDB" id="A0A848B735"/>
<dbReference type="GO" id="GO:0005886">
    <property type="term" value="C:plasma membrane"/>
    <property type="evidence" value="ECO:0007669"/>
    <property type="project" value="UniProtKB-SubCell"/>
</dbReference>
<evidence type="ECO:0000259" key="8">
    <source>
        <dbReference type="Pfam" id="PF00884"/>
    </source>
</evidence>
<dbReference type="EMBL" id="JABAFA010000025">
    <property type="protein sequence ID" value="NMD99286.1"/>
    <property type="molecule type" value="Genomic_DNA"/>
</dbReference>
<feature type="transmembrane region" description="Helical" evidence="7">
    <location>
        <begin position="68"/>
        <end position="87"/>
    </location>
</feature>
<dbReference type="Proteomes" id="UP000543804">
    <property type="component" value="Unassembled WGS sequence"/>
</dbReference>
<dbReference type="InterPro" id="IPR000917">
    <property type="entry name" value="Sulfatase_N"/>
</dbReference>
<name>A0A848B735_9FIRM</name>
<keyword evidence="6 7" id="KW-0472">Membrane</keyword>
<evidence type="ECO:0000256" key="6">
    <source>
        <dbReference type="ARBA" id="ARBA00023136"/>
    </source>
</evidence>
<dbReference type="PANTHER" id="PTHR47371">
    <property type="entry name" value="LIPOTEICHOIC ACID SYNTHASE"/>
    <property type="match status" value="1"/>
</dbReference>
<evidence type="ECO:0000256" key="7">
    <source>
        <dbReference type="SAM" id="Phobius"/>
    </source>
</evidence>
<evidence type="ECO:0000256" key="1">
    <source>
        <dbReference type="ARBA" id="ARBA00004651"/>
    </source>
</evidence>
<organism evidence="9 10">
    <name type="scientific">Selenomonas bovis</name>
    <dbReference type="NCBI Taxonomy" id="416586"/>
    <lineage>
        <taxon>Bacteria</taxon>
        <taxon>Bacillati</taxon>
        <taxon>Bacillota</taxon>
        <taxon>Negativicutes</taxon>
        <taxon>Selenomonadales</taxon>
        <taxon>Selenomonadaceae</taxon>
        <taxon>Selenomonas</taxon>
    </lineage>
</organism>